<gene>
    <name evidence="2" type="ORF">ABI_07570</name>
</gene>
<dbReference type="RefSeq" id="WP_006271497.1">
    <property type="nucleotide sequence ID" value="NZ_GL883077.1"/>
</dbReference>
<accession>F4QLQ3</accession>
<organism evidence="2 3">
    <name type="scientific">Asticcacaulis biprosthecium C19</name>
    <dbReference type="NCBI Taxonomy" id="715226"/>
    <lineage>
        <taxon>Bacteria</taxon>
        <taxon>Pseudomonadati</taxon>
        <taxon>Pseudomonadota</taxon>
        <taxon>Alphaproteobacteria</taxon>
        <taxon>Caulobacterales</taxon>
        <taxon>Caulobacteraceae</taxon>
        <taxon>Asticcacaulis</taxon>
    </lineage>
</organism>
<feature type="compositionally biased region" description="Polar residues" evidence="1">
    <location>
        <begin position="1"/>
        <end position="17"/>
    </location>
</feature>
<dbReference type="AlphaFoldDB" id="F4QLQ3"/>
<evidence type="ECO:0000313" key="3">
    <source>
        <dbReference type="Proteomes" id="UP000006512"/>
    </source>
</evidence>
<feature type="region of interest" description="Disordered" evidence="1">
    <location>
        <begin position="1"/>
        <end position="24"/>
    </location>
</feature>
<dbReference type="HOGENOM" id="CLU_2713644_0_0_5"/>
<dbReference type="Proteomes" id="UP000006512">
    <property type="component" value="Unassembled WGS sequence"/>
</dbReference>
<proteinExistence type="predicted"/>
<evidence type="ECO:0000313" key="2">
    <source>
        <dbReference type="EMBL" id="EGF92322.1"/>
    </source>
</evidence>
<keyword evidence="3" id="KW-1185">Reference proteome</keyword>
<name>F4QLQ3_9CAUL</name>
<evidence type="ECO:0000256" key="1">
    <source>
        <dbReference type="SAM" id="MobiDB-lite"/>
    </source>
</evidence>
<dbReference type="EMBL" id="GL883077">
    <property type="protein sequence ID" value="EGF92322.1"/>
    <property type="molecule type" value="Genomic_DNA"/>
</dbReference>
<sequence length="72" mass="7599">MFGQKTSAATPAPTQSGAPRESFLNKLPGGHLISKLPAPIRDFVERRPGTAIGIAALAALGLMVAKRRPRHV</sequence>
<dbReference type="OrthoDB" id="9815847at2"/>
<protein>
    <submittedName>
        <fullName evidence="2">Uncharacterized protein</fullName>
    </submittedName>
</protein>
<reference evidence="3" key="1">
    <citation type="submission" date="2011-03" db="EMBL/GenBank/DDBJ databases">
        <title>Draft genome sequence of Brevundimonas diminuta.</title>
        <authorList>
            <person name="Brown P.J.B."/>
            <person name="Buechlein A."/>
            <person name="Hemmerich C."/>
            <person name="Brun Y.V."/>
        </authorList>
    </citation>
    <scope>NUCLEOTIDE SEQUENCE [LARGE SCALE GENOMIC DNA]</scope>
    <source>
        <strain evidence="3">C19</strain>
    </source>
</reference>